<keyword evidence="3" id="KW-1185">Reference proteome</keyword>
<evidence type="ECO:0000313" key="3">
    <source>
        <dbReference type="Proteomes" id="UP000637578"/>
    </source>
</evidence>
<protein>
    <submittedName>
        <fullName evidence="2">Uncharacterized protein</fullName>
    </submittedName>
</protein>
<feature type="signal peptide" evidence="1">
    <location>
        <begin position="1"/>
        <end position="19"/>
    </location>
</feature>
<comment type="caution">
    <text evidence="2">The sequence shown here is derived from an EMBL/GenBank/DDBJ whole genome shotgun (WGS) entry which is preliminary data.</text>
</comment>
<gene>
    <name evidence="2" type="ORF">GCM10012275_37450</name>
</gene>
<accession>A0A8J3CGF1</accession>
<evidence type="ECO:0000313" key="2">
    <source>
        <dbReference type="EMBL" id="GGM63348.1"/>
    </source>
</evidence>
<proteinExistence type="predicted"/>
<sequence>MLTTPLCGLPVLLAPSAAAQETAACVNVAPETTRYEYSDGSYLEADGVYEGCVEYTDTVISGGFCPDWAGWSRCNPWTEGHQHQSYRKMADGGYANEHDLLW</sequence>
<dbReference type="Proteomes" id="UP000637578">
    <property type="component" value="Unassembled WGS sequence"/>
</dbReference>
<name>A0A8J3CGF1_9PSEU</name>
<dbReference type="EMBL" id="BMMK01000017">
    <property type="protein sequence ID" value="GGM63348.1"/>
    <property type="molecule type" value="Genomic_DNA"/>
</dbReference>
<reference evidence="2" key="1">
    <citation type="journal article" date="2014" name="Int. J. Syst. Evol. Microbiol.">
        <title>Complete genome sequence of Corynebacterium casei LMG S-19264T (=DSM 44701T), isolated from a smear-ripened cheese.</title>
        <authorList>
            <consortium name="US DOE Joint Genome Institute (JGI-PGF)"/>
            <person name="Walter F."/>
            <person name="Albersmeier A."/>
            <person name="Kalinowski J."/>
            <person name="Ruckert C."/>
        </authorList>
    </citation>
    <scope>NUCLEOTIDE SEQUENCE</scope>
    <source>
        <strain evidence="2">CGMCC 4.5737</strain>
    </source>
</reference>
<evidence type="ECO:0000256" key="1">
    <source>
        <dbReference type="SAM" id="SignalP"/>
    </source>
</evidence>
<reference evidence="2" key="2">
    <citation type="submission" date="2020-09" db="EMBL/GenBank/DDBJ databases">
        <authorList>
            <person name="Sun Q."/>
            <person name="Zhou Y."/>
        </authorList>
    </citation>
    <scope>NUCLEOTIDE SEQUENCE</scope>
    <source>
        <strain evidence="2">CGMCC 4.5737</strain>
    </source>
</reference>
<feature type="chain" id="PRO_5039643541" evidence="1">
    <location>
        <begin position="20"/>
        <end position="102"/>
    </location>
</feature>
<dbReference type="AlphaFoldDB" id="A0A8J3CGF1"/>
<organism evidence="2 3">
    <name type="scientific">Longimycelium tulufanense</name>
    <dbReference type="NCBI Taxonomy" id="907463"/>
    <lineage>
        <taxon>Bacteria</taxon>
        <taxon>Bacillati</taxon>
        <taxon>Actinomycetota</taxon>
        <taxon>Actinomycetes</taxon>
        <taxon>Pseudonocardiales</taxon>
        <taxon>Pseudonocardiaceae</taxon>
        <taxon>Longimycelium</taxon>
    </lineage>
</organism>
<keyword evidence="1" id="KW-0732">Signal</keyword>